<organism evidence="4 5">
    <name type="scientific">Sphingomonas canadensis</name>
    <dbReference type="NCBI Taxonomy" id="1219257"/>
    <lineage>
        <taxon>Bacteria</taxon>
        <taxon>Pseudomonadati</taxon>
        <taxon>Pseudomonadota</taxon>
        <taxon>Alphaproteobacteria</taxon>
        <taxon>Sphingomonadales</taxon>
        <taxon>Sphingomonadaceae</taxon>
        <taxon>Sphingomonas</taxon>
    </lineage>
</organism>
<dbReference type="InterPro" id="IPR005656">
    <property type="entry name" value="MmgE_PrpD"/>
</dbReference>
<feature type="domain" description="MmgE/PrpD N-terminal" evidence="2">
    <location>
        <begin position="41"/>
        <end position="282"/>
    </location>
</feature>
<gene>
    <name evidence="4" type="ORF">ACFQ1E_13380</name>
</gene>
<dbReference type="PANTHER" id="PTHR16943:SF8">
    <property type="entry name" value="2-METHYLCITRATE DEHYDRATASE"/>
    <property type="match status" value="1"/>
</dbReference>
<dbReference type="InterPro" id="IPR045336">
    <property type="entry name" value="MmgE_PrpD_N"/>
</dbReference>
<feature type="domain" description="MmgE/PrpD C-terminal" evidence="3">
    <location>
        <begin position="307"/>
        <end position="464"/>
    </location>
</feature>
<evidence type="ECO:0000259" key="3">
    <source>
        <dbReference type="Pfam" id="PF19305"/>
    </source>
</evidence>
<dbReference type="InterPro" id="IPR042188">
    <property type="entry name" value="MmgE/PrpD_sf_2"/>
</dbReference>
<keyword evidence="5" id="KW-1185">Reference proteome</keyword>
<sequence length="499" mass="52372">MIDRREFLHGAGAAGGLLAAAGAAARPASRPAARPARDAIEDLADYMLDTRFADLPDAVLAVTRRQLADTVAVGIAGRHEDGVRQLRDLAAETGGRGESVLWGSGLRVPAQDAARVNAAMAHALEFDDTFGRGFLHPAVITFPAALAVADMAGGIDGREFLAAATLAIDAACRIALSSQPGVDGFATGWHNTSLVGYLTTAMLAARLMRLDRARMIDAAGIAYHQAAGNAQSHIDGALTKRLGPGLASAAGVFAARLAARGVSGPHAVLEGEKGWYRQYHRGNYSRELLLGGLGSRFPAMETAFKPWPSCRGSHTSADAALRLVADHGLRPGQIDRILIRNGPAEWPFLSNPIDRKRRPASVVEAQFSIPWVVAAAFVDGKVRLAQFTPDALRRDDILAMAQRIVTEQDDGLAGAGGGPGQAEIAVTTRDGRVLRQRVAEAKGDPGAPMTAAETAAKFADCADYAGIGPDRAGALRGLLERIDTLDDISRLTAAMAVPD</sequence>
<evidence type="ECO:0000259" key="2">
    <source>
        <dbReference type="Pfam" id="PF03972"/>
    </source>
</evidence>
<dbReference type="InterPro" id="IPR036148">
    <property type="entry name" value="MmgE/PrpD_sf"/>
</dbReference>
<dbReference type="InterPro" id="IPR045337">
    <property type="entry name" value="MmgE_PrpD_C"/>
</dbReference>
<dbReference type="PANTHER" id="PTHR16943">
    <property type="entry name" value="2-METHYLCITRATE DEHYDRATASE-RELATED"/>
    <property type="match status" value="1"/>
</dbReference>
<dbReference type="Pfam" id="PF03972">
    <property type="entry name" value="MmgE_PrpD_N"/>
    <property type="match status" value="1"/>
</dbReference>
<proteinExistence type="inferred from homology"/>
<dbReference type="Proteomes" id="UP001596977">
    <property type="component" value="Unassembled WGS sequence"/>
</dbReference>
<evidence type="ECO:0000313" key="4">
    <source>
        <dbReference type="EMBL" id="MFD0947335.1"/>
    </source>
</evidence>
<evidence type="ECO:0000256" key="1">
    <source>
        <dbReference type="ARBA" id="ARBA00006174"/>
    </source>
</evidence>
<reference evidence="5" key="1">
    <citation type="journal article" date="2019" name="Int. J. Syst. Evol. Microbiol.">
        <title>The Global Catalogue of Microorganisms (GCM) 10K type strain sequencing project: providing services to taxonomists for standard genome sequencing and annotation.</title>
        <authorList>
            <consortium name="The Broad Institute Genomics Platform"/>
            <consortium name="The Broad Institute Genome Sequencing Center for Infectious Disease"/>
            <person name="Wu L."/>
            <person name="Ma J."/>
        </authorList>
    </citation>
    <scope>NUCLEOTIDE SEQUENCE [LARGE SCALE GENOMIC DNA]</scope>
    <source>
        <strain evidence="5">CCUG 62982</strain>
    </source>
</reference>
<protein>
    <submittedName>
        <fullName evidence="4">MmgE/PrpD family protein</fullName>
    </submittedName>
</protein>
<evidence type="ECO:0000313" key="5">
    <source>
        <dbReference type="Proteomes" id="UP001596977"/>
    </source>
</evidence>
<dbReference type="Pfam" id="PF19305">
    <property type="entry name" value="MmgE_PrpD_C"/>
    <property type="match status" value="1"/>
</dbReference>
<dbReference type="Gene3D" id="1.10.4100.10">
    <property type="entry name" value="2-methylcitrate dehydratase PrpD"/>
    <property type="match status" value="1"/>
</dbReference>
<comment type="similarity">
    <text evidence="1">Belongs to the PrpD family.</text>
</comment>
<dbReference type="RefSeq" id="WP_264944898.1">
    <property type="nucleotide sequence ID" value="NZ_JAPDRA010000006.1"/>
</dbReference>
<dbReference type="InterPro" id="IPR006311">
    <property type="entry name" value="TAT_signal"/>
</dbReference>
<dbReference type="PROSITE" id="PS51318">
    <property type="entry name" value="TAT"/>
    <property type="match status" value="1"/>
</dbReference>
<name>A0ABW3H9F8_9SPHN</name>
<dbReference type="EMBL" id="JBHTJG010000006">
    <property type="protein sequence ID" value="MFD0947335.1"/>
    <property type="molecule type" value="Genomic_DNA"/>
</dbReference>
<dbReference type="InterPro" id="IPR042183">
    <property type="entry name" value="MmgE/PrpD_sf_1"/>
</dbReference>
<accession>A0ABW3H9F8</accession>
<dbReference type="Gene3D" id="3.30.1330.120">
    <property type="entry name" value="2-methylcitrate dehydratase PrpD"/>
    <property type="match status" value="1"/>
</dbReference>
<dbReference type="SUPFAM" id="SSF103378">
    <property type="entry name" value="2-methylcitrate dehydratase PrpD"/>
    <property type="match status" value="1"/>
</dbReference>
<comment type="caution">
    <text evidence="4">The sequence shown here is derived from an EMBL/GenBank/DDBJ whole genome shotgun (WGS) entry which is preliminary data.</text>
</comment>